<dbReference type="NCBIfam" id="NF001399">
    <property type="entry name" value="PRK00283.1"/>
    <property type="match status" value="1"/>
</dbReference>
<evidence type="ECO:0000256" key="7">
    <source>
        <dbReference type="ARBA" id="ARBA00023125"/>
    </source>
</evidence>
<feature type="active site" evidence="10">
    <location>
        <position position="172"/>
    </location>
</feature>
<dbReference type="HAMAP" id="MF_01808">
    <property type="entry name" value="Recomb_XerC_XerD"/>
    <property type="match status" value="1"/>
</dbReference>
<evidence type="ECO:0000256" key="1">
    <source>
        <dbReference type="ARBA" id="ARBA00004496"/>
    </source>
</evidence>
<evidence type="ECO:0000256" key="4">
    <source>
        <dbReference type="ARBA" id="ARBA00022618"/>
    </source>
</evidence>
<dbReference type="Proteomes" id="UP001057291">
    <property type="component" value="Unassembled WGS sequence"/>
</dbReference>
<dbReference type="GO" id="GO:0005737">
    <property type="term" value="C:cytoplasm"/>
    <property type="evidence" value="ECO:0007669"/>
    <property type="project" value="UniProtKB-SubCell"/>
</dbReference>
<keyword evidence="9 10" id="KW-0131">Cell cycle</keyword>
<comment type="function">
    <text evidence="10">Site-specific tyrosine recombinase, which acts by catalyzing the cutting and rejoining of the recombining DNA molecules. The XerC-XerD complex is essential to convert dimers of the bacterial chromosome into monomers to permit their segregation at cell division. It also contributes to the segregational stability of plasmids.</text>
</comment>
<dbReference type="InterPro" id="IPR011931">
    <property type="entry name" value="Recomb_XerC"/>
</dbReference>
<dbReference type="PANTHER" id="PTHR30349">
    <property type="entry name" value="PHAGE INTEGRASE-RELATED"/>
    <property type="match status" value="1"/>
</dbReference>
<evidence type="ECO:0000256" key="11">
    <source>
        <dbReference type="NCBIfam" id="TIGR02224"/>
    </source>
</evidence>
<dbReference type="Pfam" id="PF00589">
    <property type="entry name" value="Phage_integrase"/>
    <property type="match status" value="1"/>
</dbReference>
<comment type="subunit">
    <text evidence="10">Forms a cyclic heterotetrameric complex composed of two molecules of XerC and two molecules of XerD.</text>
</comment>
<dbReference type="Gene3D" id="1.10.443.10">
    <property type="entry name" value="Intergrase catalytic core"/>
    <property type="match status" value="1"/>
</dbReference>
<proteinExistence type="inferred from homology"/>
<comment type="caution">
    <text evidence="14">The sequence shown here is derived from an EMBL/GenBank/DDBJ whole genome shotgun (WGS) entry which is preliminary data.</text>
</comment>
<evidence type="ECO:0000256" key="8">
    <source>
        <dbReference type="ARBA" id="ARBA00023172"/>
    </source>
</evidence>
<evidence type="ECO:0000256" key="10">
    <source>
        <dbReference type="HAMAP-Rule" id="MF_01808"/>
    </source>
</evidence>
<evidence type="ECO:0000256" key="3">
    <source>
        <dbReference type="ARBA" id="ARBA00022490"/>
    </source>
</evidence>
<protein>
    <recommendedName>
        <fullName evidence="10 11">Tyrosine recombinase XerC</fullName>
    </recommendedName>
</protein>
<reference evidence="14" key="1">
    <citation type="journal article" date="2023" name="Int. J. Syst. Evol. Microbiol.">
        <title>Collibacillus ludicampi gen. nov., sp. nov., a new soil bacterium of the family Alicyclobacillaceae.</title>
        <authorList>
            <person name="Jojima T."/>
            <person name="Ioku Y."/>
            <person name="Fukuta Y."/>
            <person name="Shirasaka N."/>
            <person name="Matsumura Y."/>
            <person name="Mori M."/>
        </authorList>
    </citation>
    <scope>NUCLEOTIDE SEQUENCE</scope>
    <source>
        <strain evidence="14">TP075</strain>
    </source>
</reference>
<dbReference type="InterPro" id="IPR011010">
    <property type="entry name" value="DNA_brk_join_enz"/>
</dbReference>
<dbReference type="InterPro" id="IPR013762">
    <property type="entry name" value="Integrase-like_cat_sf"/>
</dbReference>
<feature type="active site" evidence="10">
    <location>
        <position position="274"/>
    </location>
</feature>
<keyword evidence="15" id="KW-1185">Reference proteome</keyword>
<dbReference type="SUPFAM" id="SSF56349">
    <property type="entry name" value="DNA breaking-rejoining enzymes"/>
    <property type="match status" value="1"/>
</dbReference>
<evidence type="ECO:0000256" key="9">
    <source>
        <dbReference type="ARBA" id="ARBA00023306"/>
    </source>
</evidence>
<dbReference type="Gene3D" id="1.10.150.130">
    <property type="match status" value="1"/>
</dbReference>
<dbReference type="InterPro" id="IPR023009">
    <property type="entry name" value="Tyrosine_recombinase_XerC/XerD"/>
</dbReference>
<dbReference type="EMBL" id="BOQE01000001">
    <property type="protein sequence ID" value="GIM47791.1"/>
    <property type="molecule type" value="Genomic_DNA"/>
</dbReference>
<dbReference type="CDD" id="cd00798">
    <property type="entry name" value="INT_XerDC_C"/>
    <property type="match status" value="1"/>
</dbReference>
<dbReference type="AlphaFoldDB" id="A0AAV4LJ52"/>
<evidence type="ECO:0000259" key="12">
    <source>
        <dbReference type="PROSITE" id="PS51898"/>
    </source>
</evidence>
<evidence type="ECO:0000313" key="15">
    <source>
        <dbReference type="Proteomes" id="UP001057291"/>
    </source>
</evidence>
<evidence type="ECO:0000256" key="5">
    <source>
        <dbReference type="ARBA" id="ARBA00022829"/>
    </source>
</evidence>
<evidence type="ECO:0000259" key="13">
    <source>
        <dbReference type="PROSITE" id="PS51900"/>
    </source>
</evidence>
<keyword evidence="3 10" id="KW-0963">Cytoplasm</keyword>
<dbReference type="GO" id="GO:0009037">
    <property type="term" value="F:tyrosine-based site-specific recombinase activity"/>
    <property type="evidence" value="ECO:0007669"/>
    <property type="project" value="UniProtKB-UniRule"/>
</dbReference>
<feature type="active site" evidence="10">
    <location>
        <position position="251"/>
    </location>
</feature>
<comment type="subcellular location">
    <subcellularLocation>
        <location evidence="1 10">Cytoplasm</location>
    </subcellularLocation>
</comment>
<dbReference type="NCBIfam" id="TIGR02224">
    <property type="entry name" value="recomb_XerC"/>
    <property type="match status" value="1"/>
</dbReference>
<feature type="domain" description="Core-binding (CB)" evidence="13">
    <location>
        <begin position="1"/>
        <end position="87"/>
    </location>
</feature>
<keyword evidence="8 10" id="KW-0233">DNA recombination</keyword>
<dbReference type="GO" id="GO:0006313">
    <property type="term" value="P:DNA transposition"/>
    <property type="evidence" value="ECO:0007669"/>
    <property type="project" value="UniProtKB-UniRule"/>
</dbReference>
<dbReference type="GO" id="GO:0007059">
    <property type="term" value="P:chromosome segregation"/>
    <property type="evidence" value="ECO:0007669"/>
    <property type="project" value="UniProtKB-UniRule"/>
</dbReference>
<organism evidence="14 15">
    <name type="scientific">Collibacillus ludicampi</name>
    <dbReference type="NCBI Taxonomy" id="2771369"/>
    <lineage>
        <taxon>Bacteria</taxon>
        <taxon>Bacillati</taxon>
        <taxon>Bacillota</taxon>
        <taxon>Bacilli</taxon>
        <taxon>Bacillales</taxon>
        <taxon>Alicyclobacillaceae</taxon>
        <taxon>Collibacillus</taxon>
    </lineage>
</organism>
<evidence type="ECO:0000256" key="2">
    <source>
        <dbReference type="ARBA" id="ARBA00006657"/>
    </source>
</evidence>
<dbReference type="PANTHER" id="PTHR30349:SF77">
    <property type="entry name" value="TYROSINE RECOMBINASE XERC"/>
    <property type="match status" value="1"/>
</dbReference>
<feature type="domain" description="Tyr recombinase" evidence="12">
    <location>
        <begin position="108"/>
        <end position="296"/>
    </location>
</feature>
<dbReference type="InterPro" id="IPR002104">
    <property type="entry name" value="Integrase_catalytic"/>
</dbReference>
<dbReference type="PROSITE" id="PS51898">
    <property type="entry name" value="TYR_RECOMBINASE"/>
    <property type="match status" value="1"/>
</dbReference>
<evidence type="ECO:0000313" key="14">
    <source>
        <dbReference type="EMBL" id="GIM47791.1"/>
    </source>
</evidence>
<dbReference type="InterPro" id="IPR004107">
    <property type="entry name" value="Integrase_SAM-like_N"/>
</dbReference>
<keyword evidence="4 10" id="KW-0132">Cell division</keyword>
<dbReference type="SUPFAM" id="SSF47823">
    <property type="entry name" value="lambda integrase-like, N-terminal domain"/>
    <property type="match status" value="1"/>
</dbReference>
<feature type="active site" evidence="10">
    <location>
        <position position="248"/>
    </location>
</feature>
<dbReference type="Pfam" id="PF02899">
    <property type="entry name" value="Phage_int_SAM_1"/>
    <property type="match status" value="1"/>
</dbReference>
<gene>
    <name evidence="14" type="primary">xerD_1</name>
    <name evidence="10" type="synonym">xerC</name>
    <name evidence="14" type="ORF">DNHGIG_33400</name>
</gene>
<dbReference type="GO" id="GO:0003677">
    <property type="term" value="F:DNA binding"/>
    <property type="evidence" value="ECO:0007669"/>
    <property type="project" value="UniProtKB-UniRule"/>
</dbReference>
<dbReference type="InterPro" id="IPR044068">
    <property type="entry name" value="CB"/>
</dbReference>
<dbReference type="InterPro" id="IPR010998">
    <property type="entry name" value="Integrase_recombinase_N"/>
</dbReference>
<feature type="active site" description="O-(3'-phospho-DNA)-tyrosine intermediate" evidence="10">
    <location>
        <position position="283"/>
    </location>
</feature>
<dbReference type="PROSITE" id="PS51900">
    <property type="entry name" value="CB"/>
    <property type="match status" value="1"/>
</dbReference>
<dbReference type="GO" id="GO:0051301">
    <property type="term" value="P:cell division"/>
    <property type="evidence" value="ECO:0007669"/>
    <property type="project" value="UniProtKB-UniRule"/>
</dbReference>
<keyword evidence="7 10" id="KW-0238">DNA-binding</keyword>
<comment type="similarity">
    <text evidence="2 10">Belongs to the 'phage' integrase family. XerC subfamily.</text>
</comment>
<accession>A0AAV4LJ52</accession>
<keyword evidence="5 10" id="KW-0159">Chromosome partition</keyword>
<keyword evidence="6 10" id="KW-0229">DNA integration</keyword>
<dbReference type="InterPro" id="IPR050090">
    <property type="entry name" value="Tyrosine_recombinase_XerCD"/>
</dbReference>
<sequence length="302" mass="34152">MNLEQGYRLFLEYLQFEKHASVHTIDSYKGDLEQFIAFLKKEGVDNWGKVSHLLIRTFLSSLVAASASRSTLARKVSCLRSLYVFLMREGYVDTNPARNLSLPKKERRTPKFLYIEEAKRLVEAPALDTPLGVRDRALLETLYASGIRVSECVGLNLGDVDLRLGTALVYGKGSKERYVLLGKKACESLRLYLERARPALVEKRPDQTHPSAALFVNYRGGRLSARSVRRIVDKYIGQVAAHLSISPHVLRHTFATHMLDEGADLRVVQELLGHVNLSSTQMYTHTTKERLARVYADTHPRA</sequence>
<evidence type="ECO:0000256" key="6">
    <source>
        <dbReference type="ARBA" id="ARBA00022908"/>
    </source>
</evidence>
<name>A0AAV4LJ52_9BACL</name>
<feature type="active site" evidence="10">
    <location>
        <position position="148"/>
    </location>
</feature>